<protein>
    <submittedName>
        <fullName evidence="2">Uncharacterized protein</fullName>
    </submittedName>
</protein>
<evidence type="ECO:0000313" key="2">
    <source>
        <dbReference type="EMBL" id="DAG01115.1"/>
    </source>
</evidence>
<sequence>MAYTTNSPEWVNFAIAAVIGVCQVVIHAGTPGAITPSMGPRLEATAATIPDGSGYEEGAAAASDAGLATPNIDDPQGGAHRISEYTEE</sequence>
<accession>A0A8S5V3C7</accession>
<evidence type="ECO:0000256" key="1">
    <source>
        <dbReference type="SAM" id="MobiDB-lite"/>
    </source>
</evidence>
<organism evidence="2">
    <name type="scientific">Siphoviridae sp. ct6YY1</name>
    <dbReference type="NCBI Taxonomy" id="2825343"/>
    <lineage>
        <taxon>Viruses</taxon>
        <taxon>Duplodnaviria</taxon>
        <taxon>Heunggongvirae</taxon>
        <taxon>Uroviricota</taxon>
        <taxon>Caudoviricetes</taxon>
    </lineage>
</organism>
<feature type="region of interest" description="Disordered" evidence="1">
    <location>
        <begin position="52"/>
        <end position="88"/>
    </location>
</feature>
<dbReference type="EMBL" id="BK016186">
    <property type="protein sequence ID" value="DAG01115.1"/>
    <property type="molecule type" value="Genomic_DNA"/>
</dbReference>
<reference evidence="2" key="1">
    <citation type="journal article" date="2021" name="Proc. Natl. Acad. Sci. U.S.A.">
        <title>A Catalog of Tens of Thousands of Viruses from Human Metagenomes Reveals Hidden Associations with Chronic Diseases.</title>
        <authorList>
            <person name="Tisza M.J."/>
            <person name="Buck C.B."/>
        </authorList>
    </citation>
    <scope>NUCLEOTIDE SEQUENCE</scope>
    <source>
        <strain evidence="2">Ct6YY1</strain>
    </source>
</reference>
<name>A0A8S5V3C7_9CAUD</name>
<proteinExistence type="predicted"/>
<feature type="compositionally biased region" description="Low complexity" evidence="1">
    <location>
        <begin position="52"/>
        <end position="68"/>
    </location>
</feature>